<evidence type="ECO:0000313" key="3">
    <source>
        <dbReference type="Proteomes" id="UP000320216"/>
    </source>
</evidence>
<protein>
    <submittedName>
        <fullName evidence="2">Uncharacterized protein</fullName>
    </submittedName>
</protein>
<organism evidence="2 3">
    <name type="scientific">Humibacter ginsenosidimutans</name>
    <dbReference type="NCBI Taxonomy" id="2599293"/>
    <lineage>
        <taxon>Bacteria</taxon>
        <taxon>Bacillati</taxon>
        <taxon>Actinomycetota</taxon>
        <taxon>Actinomycetes</taxon>
        <taxon>Micrococcales</taxon>
        <taxon>Microbacteriaceae</taxon>
        <taxon>Humibacter</taxon>
    </lineage>
</organism>
<gene>
    <name evidence="2" type="ORF">FPZ11_14480</name>
</gene>
<dbReference type="RefSeq" id="WP_146321845.1">
    <property type="nucleotide sequence ID" value="NZ_CP042305.1"/>
</dbReference>
<evidence type="ECO:0000313" key="2">
    <source>
        <dbReference type="EMBL" id="QDZ15811.1"/>
    </source>
</evidence>
<name>A0A5B8M6J1_9MICO</name>
<feature type="transmembrane region" description="Helical" evidence="1">
    <location>
        <begin position="31"/>
        <end position="50"/>
    </location>
</feature>
<accession>A0A5B8M6J1</accession>
<dbReference type="KEGG" id="huw:FPZ11_14480"/>
<dbReference type="AlphaFoldDB" id="A0A5B8M6J1"/>
<evidence type="ECO:0000256" key="1">
    <source>
        <dbReference type="SAM" id="Phobius"/>
    </source>
</evidence>
<dbReference type="EMBL" id="CP042305">
    <property type="protein sequence ID" value="QDZ15811.1"/>
    <property type="molecule type" value="Genomic_DNA"/>
</dbReference>
<dbReference type="Proteomes" id="UP000320216">
    <property type="component" value="Chromosome"/>
</dbReference>
<keyword evidence="1" id="KW-0812">Transmembrane</keyword>
<reference evidence="2 3" key="1">
    <citation type="submission" date="2019-07" db="EMBL/GenBank/DDBJ databases">
        <title>Full genome sequence of Humibacter sp. WJ7-1.</title>
        <authorList>
            <person name="Im W.-T."/>
        </authorList>
    </citation>
    <scope>NUCLEOTIDE SEQUENCE [LARGE SCALE GENOMIC DNA]</scope>
    <source>
        <strain evidence="2 3">WJ7-1</strain>
    </source>
</reference>
<sequence>MNPLLAYLLFLLAATSVLLLALQSWAAAIPIVLFAWLFGEWLAFLIARAVRHRRRHIRVTDLPERTTEK</sequence>
<keyword evidence="3" id="KW-1185">Reference proteome</keyword>
<keyword evidence="1" id="KW-1133">Transmembrane helix</keyword>
<keyword evidence="1" id="KW-0472">Membrane</keyword>
<proteinExistence type="predicted"/>